<dbReference type="EMBL" id="AC137896">
    <property type="status" value="NOT_ANNOTATED_CDS"/>
    <property type="molecule type" value="Genomic_DNA"/>
</dbReference>
<dbReference type="MassIVE" id="F5H5G6"/>
<dbReference type="Bgee" id="ENSG00000185504">
    <property type="expression patterns" value="Expressed in right hemisphere of cerebellum and 125 other cell types or tissues"/>
</dbReference>
<evidence type="ECO:0000313" key="3">
    <source>
        <dbReference type="Proteomes" id="UP000005640"/>
    </source>
</evidence>
<organism evidence="2 3">
    <name type="scientific">Homo sapiens</name>
    <name type="common">Human</name>
    <dbReference type="NCBI Taxonomy" id="9606"/>
    <lineage>
        <taxon>Eukaryota</taxon>
        <taxon>Metazoa</taxon>
        <taxon>Chordata</taxon>
        <taxon>Craniata</taxon>
        <taxon>Vertebrata</taxon>
        <taxon>Euteleostomi</taxon>
        <taxon>Mammalia</taxon>
        <taxon>Eutheria</taxon>
        <taxon>Euarchontoglires</taxon>
        <taxon>Primates</taxon>
        <taxon>Haplorrhini</taxon>
        <taxon>Catarrhini</taxon>
        <taxon>Hominidae</taxon>
        <taxon>Homo</taxon>
    </lineage>
</organism>
<dbReference type="ExpressionAtlas" id="F5H5G6">
    <property type="expression patterns" value="baseline and differential"/>
</dbReference>
<reference evidence="2 3" key="1">
    <citation type="journal article" date="2001" name="Nature">
        <title>Initial sequencing and analysis of the human genome.</title>
        <authorList>
            <consortium name="International Human Genome Sequencing Consortium"/>
            <person name="Lander E.S."/>
            <person name="Linton L.M."/>
            <person name="Birren B."/>
            <person name="Nusbaum C."/>
            <person name="Zody M.C."/>
            <person name="Baldwin J."/>
            <person name="Devon K."/>
            <person name="Dewar K."/>
            <person name="Doyle M."/>
            <person name="FitzHugh W."/>
            <person name="Funke R."/>
            <person name="Gage D."/>
            <person name="Harris K."/>
            <person name="Heaford A."/>
            <person name="Howland J."/>
            <person name="Kann L."/>
            <person name="Lehoczky J."/>
            <person name="LeVine R."/>
            <person name="McEwan P."/>
            <person name="McKernan K."/>
            <person name="Meldrim J."/>
            <person name="Mesirov J.P."/>
            <person name="Miranda C."/>
            <person name="Morris W."/>
            <person name="Naylor J."/>
            <person name="Raymond C."/>
            <person name="Rosetti M."/>
            <person name="Santos R."/>
            <person name="Sheridan A."/>
            <person name="Sougnez C."/>
            <person name="Stange-Thomann N."/>
            <person name="Stojanovic N."/>
            <person name="Subramanian A."/>
            <person name="Wyman D."/>
            <person name="Rogers J."/>
            <person name="Sulston J."/>
            <person name="Ainscough R."/>
            <person name="Beck S."/>
            <person name="Bentley D."/>
            <person name="Burton J."/>
            <person name="Clee C."/>
            <person name="Carter N."/>
            <person name="Coulson A."/>
            <person name="Deadman R."/>
            <person name="Deloukas P."/>
            <person name="Dunham A."/>
            <person name="Dunham I."/>
            <person name="Durbin R."/>
            <person name="French L."/>
            <person name="Grafham D."/>
            <person name="Gregory S."/>
            <person name="Hubbard T."/>
            <person name="Humphray S."/>
            <person name="Hunt A."/>
            <person name="Jones M."/>
            <person name="Lloyd C."/>
            <person name="McMurray A."/>
            <person name="Matthews L."/>
            <person name="Mercer S."/>
            <person name="Milne S."/>
            <person name="Mullikin J.C."/>
            <person name="Mungall A."/>
            <person name="Plumb R."/>
            <person name="Ross M."/>
            <person name="Shownkeen R."/>
            <person name="Sims S."/>
            <person name="Waterston R.H."/>
            <person name="Wilson R.K."/>
            <person name="Hillier L.W."/>
            <person name="McPherson J.D."/>
            <person name="Marra M.A."/>
            <person name="Mardis E.R."/>
            <person name="Fulton L.A."/>
            <person name="Chinwalla A.T."/>
            <person name="Pepin K.H."/>
            <person name="Gish W.R."/>
            <person name="Chissoe S.L."/>
            <person name="Wendl M.C."/>
            <person name="Delehaunty K.D."/>
            <person name="Miner T.L."/>
            <person name="Delehaunty A."/>
            <person name="Kramer J.B."/>
            <person name="Cook L.L."/>
            <person name="Fulton R.S."/>
            <person name="Johnson D.L."/>
            <person name="Minx P.J."/>
            <person name="Clifton S.W."/>
            <person name="Hawkins T."/>
            <person name="Branscomb E."/>
            <person name="Predki P."/>
            <person name="Richardson P."/>
            <person name="Wenning S."/>
            <person name="Slezak T."/>
            <person name="Doggett N."/>
            <person name="Cheng J.F."/>
            <person name="Olsen A."/>
            <person name="Lucas S."/>
            <person name="Elkin C."/>
            <person name="Uberbacher E."/>
            <person name="Frazier M."/>
            <person name="Gibbs R.A."/>
            <person name="Muzny D.M."/>
            <person name="Scherer S.E."/>
            <person name="Bouck J.B."/>
            <person name="Sodergren E.J."/>
            <person name="Worley K.C."/>
            <person name="Rives C.M."/>
            <person name="Gorrell J.H."/>
            <person name="Metzker M.L."/>
            <person name="Naylor S.L."/>
            <person name="Kucherlapati R.S."/>
            <person name="Nelson D.L."/>
            <person name="Weinstock G.M."/>
            <person name="Sakaki Y."/>
            <person name="Fujiyama A."/>
            <person name="Hattori M."/>
            <person name="Yada T."/>
            <person name="Toyoda A."/>
            <person name="Itoh T."/>
            <person name="Kawagoe C."/>
            <person name="Watanabe H."/>
            <person name="Totoki Y."/>
            <person name="Taylor T."/>
            <person name="Weissenbach J."/>
            <person name="Heilig R."/>
            <person name="Saurin W."/>
            <person name="Artiguenave F."/>
            <person name="Brottier P."/>
            <person name="Bruls T."/>
            <person name="Pelletier E."/>
            <person name="Robert C."/>
            <person name="Wincker P."/>
            <person name="Smith D.R."/>
            <person name="Doucette-Stamm L."/>
            <person name="Rubenfield M."/>
            <person name="Weinstock K."/>
            <person name="Lee H.M."/>
            <person name="Dubois J."/>
            <person name="Rosenthal A."/>
            <person name="Platzer M."/>
            <person name="Nyakatura G."/>
            <person name="Taudien S."/>
            <person name="Rump A."/>
            <person name="Yang H."/>
            <person name="Yu J."/>
            <person name="Wang J."/>
            <person name="Huang G."/>
            <person name="Gu J."/>
            <person name="Hood L."/>
            <person name="Rowen L."/>
            <person name="Madan A."/>
            <person name="Qin S."/>
            <person name="Davis R.W."/>
            <person name="Federspiel N.A."/>
            <person name="Abola A.P."/>
            <person name="Proctor M.J."/>
            <person name="Myers R.M."/>
            <person name="Schmutz J."/>
            <person name="Dickson M."/>
            <person name="Grimwood J."/>
            <person name="Cox D.R."/>
            <person name="Olson M.V."/>
            <person name="Kaul R."/>
            <person name="Raymond C."/>
            <person name="Shimizu N."/>
            <person name="Kawasaki K."/>
            <person name="Minoshima S."/>
            <person name="Evans G.A."/>
            <person name="Athanasiou M."/>
            <person name="Schultz R."/>
            <person name="Roe B.A."/>
            <person name="Chen F."/>
            <person name="Pan H."/>
            <person name="Ramser J."/>
            <person name="Lehrach H."/>
            <person name="Reinhardt R."/>
            <person name="McCombie W.R."/>
            <person name="de la Bastide M."/>
            <person name="Dedhia N."/>
            <person name="Blocker H."/>
            <person name="Hornischer K."/>
            <person name="Nordsiek G."/>
            <person name="Agarwala R."/>
            <person name="Aravind L."/>
            <person name="Bailey J.A."/>
            <person name="Bateman A."/>
            <person name="Batzoglou S."/>
            <person name="Birney E."/>
            <person name="Bork P."/>
            <person name="Brown D.G."/>
            <person name="Burge C.B."/>
            <person name="Cerutti L."/>
            <person name="Chen H.C."/>
            <person name="Church D."/>
            <person name="Clamp M."/>
            <person name="Copley R.R."/>
            <person name="Doerks T."/>
            <person name="Eddy S.R."/>
            <person name="Eichler E.E."/>
            <person name="Furey T.S."/>
            <person name="Galagan J."/>
            <person name="Gilbert J.G."/>
            <person name="Harmon C."/>
            <person name="Hayashizaki Y."/>
            <person name="Haussler D."/>
            <person name="Hermjakob H."/>
            <person name="Hokamp K."/>
            <person name="Jang W."/>
            <person name="Johnson L.S."/>
            <person name="Jones T.A."/>
            <person name="Kasif S."/>
            <person name="Kaspryzk A."/>
            <person name="Kennedy S."/>
            <person name="Kent W.J."/>
            <person name="Kitts P."/>
            <person name="Koonin E.V."/>
            <person name="Korf I."/>
            <person name="Kulp D."/>
            <person name="Lancet D."/>
            <person name="Lowe T.M."/>
            <person name="McLysaght A."/>
            <person name="Mikkelsen T."/>
            <person name="Moran J.V."/>
            <person name="Mulder N."/>
            <person name="Pollara V.J."/>
            <person name="Ponting C.P."/>
            <person name="Schuler G."/>
            <person name="Schultz J."/>
            <person name="Slater G."/>
            <person name="Smit A.F."/>
            <person name="Stupka E."/>
            <person name="Szustakowski J."/>
            <person name="Thierry-Mieg D."/>
            <person name="Thierry-Mieg J."/>
            <person name="Wagner L."/>
            <person name="Wallis J."/>
            <person name="Wheeler R."/>
            <person name="Williams A."/>
            <person name="Wolf Y.I."/>
            <person name="Wolfe K.H."/>
            <person name="Yang S.P."/>
            <person name="Yeh R.F."/>
            <person name="Collins F."/>
            <person name="Guyer M.S."/>
            <person name="Peterson J."/>
            <person name="Felsenfeld A."/>
            <person name="Wetterstrand K.A."/>
            <person name="Patrinos A."/>
            <person name="Morgan M.J."/>
            <person name="de Jong P."/>
            <person name="Catanese J.J."/>
            <person name="Osoegawa K."/>
            <person name="Shizuya H."/>
            <person name="Choi S."/>
            <person name="Chen Y.J."/>
        </authorList>
    </citation>
    <scope>NUCLEOTIDE SEQUENCE [LARGE SCALE GENOMIC DNA]</scope>
</reference>
<dbReference type="InterPro" id="IPR029251">
    <property type="entry name" value="Faap100"/>
</dbReference>
<evidence type="ECO:0000256" key="1">
    <source>
        <dbReference type="SAM" id="MobiDB-lite"/>
    </source>
</evidence>
<dbReference type="PANTHER" id="PTHR14890">
    <property type="entry name" value="FANCONI ANEMIA CORE COMPLEX-ASSOCIATED PROTEIN 100"/>
    <property type="match status" value="1"/>
</dbReference>
<name>F5H5G6_HUMAN</name>
<evidence type="ECO:0007829" key="4">
    <source>
        <dbReference type="PeptideAtlas" id="F5H5G6"/>
    </source>
</evidence>
<reference evidence="2" key="4">
    <citation type="submission" date="2025-08" db="UniProtKB">
        <authorList>
            <consortium name="Ensembl"/>
        </authorList>
    </citation>
    <scope>IDENTIFICATION</scope>
</reference>
<reference evidence="2" key="5">
    <citation type="submission" date="2025-09" db="UniProtKB">
        <authorList>
            <consortium name="Ensembl"/>
        </authorList>
    </citation>
    <scope>IDENTIFICATION</scope>
</reference>
<gene>
    <name evidence="2" type="primary">FAAP100</name>
</gene>
<dbReference type="GeneTree" id="ENSGT00390000016682"/>
<dbReference type="GO" id="GO:0036297">
    <property type="term" value="P:interstrand cross-link repair"/>
    <property type="evidence" value="ECO:0007669"/>
    <property type="project" value="InterPro"/>
</dbReference>
<feature type="region of interest" description="Disordered" evidence="1">
    <location>
        <begin position="1"/>
        <end position="60"/>
    </location>
</feature>
<protein>
    <submittedName>
        <fullName evidence="2">FA core complex associated protein 100</fullName>
    </submittedName>
</protein>
<dbReference type="Proteomes" id="UP000005640">
    <property type="component" value="Chromosome 17"/>
</dbReference>
<dbReference type="HOGENOM" id="CLU_1558812_0_0_1"/>
<dbReference type="ChiTaRS" id="FAAP100">
    <property type="organism name" value="human"/>
</dbReference>
<dbReference type="Ensembl" id="ENST00000536161.1">
    <property type="protein sequence ID" value="ENSP00000443415.1"/>
    <property type="gene ID" value="ENSG00000185504.17"/>
</dbReference>
<dbReference type="OpenTargets" id="ENSG00000185504"/>
<feature type="non-terminal residue" evidence="2">
    <location>
        <position position="172"/>
    </location>
</feature>
<dbReference type="HGNC" id="HGNC:26171">
    <property type="gene designation" value="FAAP100"/>
</dbReference>
<dbReference type="SMR" id="F5H5G6"/>
<dbReference type="Antibodypedia" id="19824">
    <property type="antibodies" value="68 antibodies from 17 providers"/>
</dbReference>
<dbReference type="AlphaFoldDB" id="F5H5G6"/>
<dbReference type="GO" id="GO:0043240">
    <property type="term" value="C:Fanconi anaemia nuclear complex"/>
    <property type="evidence" value="ECO:0007669"/>
    <property type="project" value="InterPro"/>
</dbReference>
<dbReference type="UCSC" id="uc060lkj.1">
    <property type="organism name" value="human"/>
</dbReference>
<dbReference type="Ensembl" id="ENST00000536161.1">
    <property type="protein sequence ID" value="ENSP00000443415.1"/>
    <property type="gene ID" value="ENSG00000185504.18"/>
</dbReference>
<keyword evidence="4" id="KW-1267">Proteomics identification</keyword>
<dbReference type="OrthoDB" id="6495021at2759"/>
<reference evidence="2 3" key="2">
    <citation type="journal article" date="2004" name="Nature">
        <title>Finishing the euchromatic sequence of the human genome.</title>
        <authorList>
            <consortium name="International Human Genome Sequencing Consortium"/>
        </authorList>
    </citation>
    <scope>NUCLEOTIDE SEQUENCE [LARGE SCALE GENOMIC DNA]</scope>
</reference>
<evidence type="ECO:0000313" key="2">
    <source>
        <dbReference type="Ensembl" id="ENSP00000443415.1"/>
    </source>
</evidence>
<proteinExistence type="evidence at protein level"/>
<accession>F5H5G6</accession>
<dbReference type="PANTHER" id="PTHR14890:SF1">
    <property type="entry name" value="FANCONI ANEMIA CORE COMPLEX-ASSOCIATED PROTEIN 100"/>
    <property type="match status" value="1"/>
</dbReference>
<reference evidence="2 3" key="3">
    <citation type="journal article" date="2006" name="Nature">
        <title>DNA sequence of human chromosome 17 and analysis of rearrangement in the human lineage.</title>
        <authorList>
            <person name="Zody M.C."/>
            <person name="Garber M."/>
            <person name="Adams D.J."/>
            <person name="Sharpe T."/>
            <person name="Harrow J."/>
            <person name="Lupski J.R."/>
            <person name="Nicholson C."/>
            <person name="Searle S.M."/>
            <person name="Wilming L."/>
            <person name="Young S.K."/>
            <person name="Abouelleil A."/>
            <person name="Allen N.R."/>
            <person name="Bi W."/>
            <person name="Bloom T."/>
            <person name="Borowsky M.L."/>
            <person name="Bugalter B.E."/>
            <person name="Butler J."/>
            <person name="Chang J.L."/>
            <person name="Chen C.K."/>
            <person name="Cook A."/>
            <person name="Corum B."/>
            <person name="Cuomo C.A."/>
            <person name="de Jong P.J."/>
            <person name="DeCaprio D."/>
            <person name="Dewar K."/>
            <person name="FitzGerald M."/>
            <person name="Gilbert J."/>
            <person name="Gibson R."/>
            <person name="Gnerre S."/>
            <person name="Goldstein S."/>
            <person name="Grafham D.V."/>
            <person name="Grocock R."/>
            <person name="Hafez N."/>
            <person name="Hagopian D.S."/>
            <person name="Hart E."/>
            <person name="Norman C.H."/>
            <person name="Humphray S."/>
            <person name="Jaffe D.B."/>
            <person name="Jones M."/>
            <person name="Kamal M."/>
            <person name="Khodiyar V.K."/>
            <person name="LaButti K."/>
            <person name="Laird G."/>
            <person name="Lehoczky J."/>
            <person name="Liu X."/>
            <person name="Lokyitsang T."/>
            <person name="Loveland J."/>
            <person name="Lui A."/>
            <person name="Macdonald P."/>
            <person name="Major J.E."/>
            <person name="Matthews L."/>
            <person name="Mauceli E."/>
            <person name="McCarroll S.A."/>
            <person name="Mihalev A.H."/>
            <person name="Mudge J."/>
            <person name="Nguyen C."/>
            <person name="Nicol R."/>
            <person name="O'Leary S.B."/>
            <person name="Osoegawa K."/>
            <person name="Schwartz D.C."/>
            <person name="Shaw-Smith C."/>
            <person name="Stankiewicz P."/>
            <person name="Steward C."/>
            <person name="Swarbreck D."/>
            <person name="Venkataraman V."/>
            <person name="Whittaker C.A."/>
            <person name="Yang X."/>
            <person name="Zimmer A.R."/>
            <person name="Bradley A."/>
            <person name="Hubbard T."/>
            <person name="Birren B.W."/>
            <person name="Rogers J."/>
            <person name="Lander E.S."/>
            <person name="Nusbaum C."/>
        </authorList>
    </citation>
    <scope>NUCLEOTIDE SEQUENCE [LARGE SCALE GENOMIC DNA]</scope>
</reference>
<sequence length="172" mass="18044">MHLALLSPLPSIKDSISSPNTFRAALARREEQGTDSRSTSQDDRDSEDGDQPSPVIPVDPDACILPDAALCAFTLLDSVLVTLVQGPARWKMQLFEQPCPGEDPRPGGQIGEVELSSYTPPAGVPGKPAAPHFLPVLCSVSPSGSRVPHDLLGGSGGFTLEDALFGLLFGAD</sequence>
<dbReference type="VEuPathDB" id="HostDB:ENSG00000185504"/>
<keyword evidence="3" id="KW-1185">Reference proteome</keyword>